<evidence type="ECO:0008006" key="3">
    <source>
        <dbReference type="Google" id="ProtNLM"/>
    </source>
</evidence>
<evidence type="ECO:0000313" key="2">
    <source>
        <dbReference type="Proteomes" id="UP000075531"/>
    </source>
</evidence>
<dbReference type="EMBL" id="LTBA01000037">
    <property type="protein sequence ID" value="KYH32437.1"/>
    <property type="molecule type" value="Genomic_DNA"/>
</dbReference>
<dbReference type="AlphaFoldDB" id="A0A151AYF4"/>
<dbReference type="Proteomes" id="UP000075531">
    <property type="component" value="Unassembled WGS sequence"/>
</dbReference>
<dbReference type="RefSeq" id="WP_066826675.1">
    <property type="nucleotide sequence ID" value="NZ_LTBA01000037.1"/>
</dbReference>
<sequence length="120" mass="13997">MRDLKLSEIISMQKELQKKYKGKWTPLSVENGRNCLLWMIEEMGEAISIIKKRGENDIISDDTVRSAFVEELVDVMMYYSDALICYGITSDELSEAFVKKHVKNMGRDFTSEYKNYLHSK</sequence>
<dbReference type="Gene3D" id="1.10.287.1080">
    <property type="entry name" value="MazG-like"/>
    <property type="match status" value="1"/>
</dbReference>
<proteinExistence type="predicted"/>
<dbReference type="PATRIC" id="fig|1121338.3.peg.2304"/>
<name>A0A151AYF4_9CLOT</name>
<gene>
    <name evidence="1" type="ORF">CLTEP_22330</name>
</gene>
<comment type="caution">
    <text evidence="1">The sequence shown here is derived from an EMBL/GenBank/DDBJ whole genome shotgun (WGS) entry which is preliminary data.</text>
</comment>
<keyword evidence="2" id="KW-1185">Reference proteome</keyword>
<evidence type="ECO:0000313" key="1">
    <source>
        <dbReference type="EMBL" id="KYH32437.1"/>
    </source>
</evidence>
<dbReference type="SUPFAM" id="SSF101386">
    <property type="entry name" value="all-alpha NTP pyrophosphatases"/>
    <property type="match status" value="1"/>
</dbReference>
<reference evidence="1 2" key="1">
    <citation type="submission" date="2016-02" db="EMBL/GenBank/DDBJ databases">
        <title>Genome sequence of Clostridium tepidiprofundi DSM 19306.</title>
        <authorList>
            <person name="Poehlein A."/>
            <person name="Daniel R."/>
        </authorList>
    </citation>
    <scope>NUCLEOTIDE SEQUENCE [LARGE SCALE GENOMIC DNA]</scope>
    <source>
        <strain evidence="1 2">DSM 19306</strain>
    </source>
</reference>
<dbReference type="OrthoDB" id="1652579at2"/>
<accession>A0A151AYF4</accession>
<organism evidence="1 2">
    <name type="scientific">Clostridium tepidiprofundi DSM 19306</name>
    <dbReference type="NCBI Taxonomy" id="1121338"/>
    <lineage>
        <taxon>Bacteria</taxon>
        <taxon>Bacillati</taxon>
        <taxon>Bacillota</taxon>
        <taxon>Clostridia</taxon>
        <taxon>Eubacteriales</taxon>
        <taxon>Clostridiaceae</taxon>
        <taxon>Clostridium</taxon>
    </lineage>
</organism>
<protein>
    <recommendedName>
        <fullName evidence="3">MazG nucleotide pyrophosphohydrolase domain protein</fullName>
    </recommendedName>
</protein>